<dbReference type="EMBL" id="JBJQOH010000001">
    <property type="protein sequence ID" value="KAL3700463.1"/>
    <property type="molecule type" value="Genomic_DNA"/>
</dbReference>
<evidence type="ECO:0000313" key="3">
    <source>
        <dbReference type="Proteomes" id="UP001633002"/>
    </source>
</evidence>
<dbReference type="Proteomes" id="UP001633002">
    <property type="component" value="Unassembled WGS sequence"/>
</dbReference>
<organism evidence="2 3">
    <name type="scientific">Riccia sorocarpa</name>
    <dbReference type="NCBI Taxonomy" id="122646"/>
    <lineage>
        <taxon>Eukaryota</taxon>
        <taxon>Viridiplantae</taxon>
        <taxon>Streptophyta</taxon>
        <taxon>Embryophyta</taxon>
        <taxon>Marchantiophyta</taxon>
        <taxon>Marchantiopsida</taxon>
        <taxon>Marchantiidae</taxon>
        <taxon>Marchantiales</taxon>
        <taxon>Ricciaceae</taxon>
        <taxon>Riccia</taxon>
    </lineage>
</organism>
<dbReference type="AlphaFoldDB" id="A0ABD3I9U1"/>
<feature type="region of interest" description="Disordered" evidence="1">
    <location>
        <begin position="1"/>
        <end position="58"/>
    </location>
</feature>
<gene>
    <name evidence="2" type="ORF">R1sor_018485</name>
</gene>
<protein>
    <submittedName>
        <fullName evidence="2">Uncharacterized protein</fullName>
    </submittedName>
</protein>
<evidence type="ECO:0000313" key="2">
    <source>
        <dbReference type="EMBL" id="KAL3700463.1"/>
    </source>
</evidence>
<accession>A0ABD3I9U1</accession>
<evidence type="ECO:0000256" key="1">
    <source>
        <dbReference type="SAM" id="MobiDB-lite"/>
    </source>
</evidence>
<feature type="compositionally biased region" description="Basic residues" evidence="1">
    <location>
        <begin position="1"/>
        <end position="10"/>
    </location>
</feature>
<comment type="caution">
    <text evidence="2">The sequence shown here is derived from an EMBL/GenBank/DDBJ whole genome shotgun (WGS) entry which is preliminary data.</text>
</comment>
<sequence>MKSFKGRVHAPKNAEDIGEEDMSEYPENPSAEISGKTTQNNLRRSARGKGDPESSKCASAVVLTNSESSPGHHSTKSASGVDLSEIQDIFAKLSDEAVYIIAMVVVGCKKKDDLPMAVTKYMADVNKKSPKKPFQKHASIIAERKCEIIVERALHLDIVQLKGEGRWKDGCLHLSRRNVYQTKFS</sequence>
<name>A0ABD3I9U1_9MARC</name>
<proteinExistence type="predicted"/>
<keyword evidence="3" id="KW-1185">Reference proteome</keyword>
<reference evidence="2 3" key="1">
    <citation type="submission" date="2024-09" db="EMBL/GenBank/DDBJ databases">
        <title>Chromosome-scale assembly of Riccia sorocarpa.</title>
        <authorList>
            <person name="Paukszto L."/>
        </authorList>
    </citation>
    <scope>NUCLEOTIDE SEQUENCE [LARGE SCALE GENOMIC DNA]</scope>
    <source>
        <strain evidence="2">LP-2024</strain>
        <tissue evidence="2">Aerial parts of the thallus</tissue>
    </source>
</reference>